<dbReference type="GeneID" id="75918467"/>
<dbReference type="SUPFAM" id="SSF48350">
    <property type="entry name" value="GTPase activation domain, GAP"/>
    <property type="match status" value="1"/>
</dbReference>
<dbReference type="SMART" id="SM00055">
    <property type="entry name" value="FCH"/>
    <property type="match status" value="1"/>
</dbReference>
<feature type="compositionally biased region" description="Polar residues" evidence="3">
    <location>
        <begin position="20"/>
        <end position="32"/>
    </location>
</feature>
<dbReference type="PROSITE" id="PS50238">
    <property type="entry name" value="RHOGAP"/>
    <property type="match status" value="1"/>
</dbReference>
<dbReference type="InterPro" id="IPR031160">
    <property type="entry name" value="F_BAR_dom"/>
</dbReference>
<protein>
    <recommendedName>
        <fullName evidence="8">RhoGAP-domain-containing protein</fullName>
    </recommendedName>
</protein>
<sequence length="570" mass="65020">MMGSDGSLSLSEITVPPTPSETSSKIANSTSEPDIDELVEKWRNLDNGLPCLLEKTRQDISVTKEALNFFKKRAAIEEEYGRQLTKLSQSMMEGHDRQQLVSDTLTQSWTNILKVHETIGEQRLKFGSEISEIAEDISFLIKDIDKKRKMTKDLSARHERVLVDAELALSKAKQRYDISSEEWETKLMQLKTEAGGMSLKGMFKPNRNQAQLNKYEDEARSKAAAADEQYKQQLSYANSLRKDYFEEHLPKMLSTLKGTDNEICVALRYQLARYAYSFEQMMAANGNELDNEQDSGLRTTITRIDKDADLRNYVDTHGGRFISTQIRELKYEKYEMAVKVEEPQPVAFAKSIPITKGRTVFGIGLQQLLDQEGSEVPMILRICTQTIEAYGLHNQGIYRLSGAASHIRKVKSLIEQCEYNCDSDDVFLLTPEDYSGDINSVTGALKLWFRELPDPLIPRRVSDQFIAAAKCEDERVRVISLHTAINELPDANYATLRYLANHLDKIQQHEVYNKMGTPNLAIIFGPTLMGGDKDGYTFDESKTLQDMQWHVRVIETILENYRVIFEPDEE</sequence>
<reference evidence="6" key="1">
    <citation type="submission" date="2021-06" db="EMBL/GenBank/DDBJ databases">
        <authorList>
            <consortium name="DOE Joint Genome Institute"/>
            <person name="Mondo S.J."/>
            <person name="Amses K.R."/>
            <person name="Simmons D.R."/>
            <person name="Longcore J.E."/>
            <person name="Seto K."/>
            <person name="Alves G.H."/>
            <person name="Bonds A.E."/>
            <person name="Quandt C.A."/>
            <person name="Davis W.J."/>
            <person name="Chang Y."/>
            <person name="Letcher P.M."/>
            <person name="Powell M.J."/>
            <person name="Kuo A."/>
            <person name="Labutti K."/>
            <person name="Pangilinan J."/>
            <person name="Andreopoulos W."/>
            <person name="Tritt A."/>
            <person name="Riley R."/>
            <person name="Hundley H."/>
            <person name="Johnson J."/>
            <person name="Lipzen A."/>
            <person name="Barry K."/>
            <person name="Berbee M.L."/>
            <person name="Buchler N.E."/>
            <person name="Grigoriev I.V."/>
            <person name="Spatafora J.W."/>
            <person name="Stajich J.E."/>
            <person name="James T.Y."/>
        </authorList>
    </citation>
    <scope>NUCLEOTIDE SEQUENCE</scope>
    <source>
        <strain evidence="6">AG</strain>
    </source>
</reference>
<dbReference type="InterPro" id="IPR027267">
    <property type="entry name" value="AH/BAR_dom_sf"/>
</dbReference>
<dbReference type="InterPro" id="IPR001060">
    <property type="entry name" value="FCH_dom"/>
</dbReference>
<evidence type="ECO:0008006" key="8">
    <source>
        <dbReference type="Google" id="ProtNLM"/>
    </source>
</evidence>
<keyword evidence="7" id="KW-1185">Reference proteome</keyword>
<feature type="compositionally biased region" description="Polar residues" evidence="3">
    <location>
        <begin position="1"/>
        <end position="12"/>
    </location>
</feature>
<evidence type="ECO:0000259" key="5">
    <source>
        <dbReference type="PROSITE" id="PS51741"/>
    </source>
</evidence>
<reference evidence="6" key="2">
    <citation type="journal article" date="2022" name="Proc. Natl. Acad. Sci. U.S.A.">
        <title>Diploid-dominant life cycles characterize the early evolution of Fungi.</title>
        <authorList>
            <person name="Amses K.R."/>
            <person name="Simmons D.R."/>
            <person name="Longcore J.E."/>
            <person name="Mondo S.J."/>
            <person name="Seto K."/>
            <person name="Jeronimo G.H."/>
            <person name="Bonds A.E."/>
            <person name="Quandt C.A."/>
            <person name="Davis W.J."/>
            <person name="Chang Y."/>
            <person name="Federici B.A."/>
            <person name="Kuo A."/>
            <person name="LaButti K."/>
            <person name="Pangilinan J."/>
            <person name="Andreopoulos W."/>
            <person name="Tritt A."/>
            <person name="Riley R."/>
            <person name="Hundley H."/>
            <person name="Johnson J."/>
            <person name="Lipzen A."/>
            <person name="Barry K."/>
            <person name="Lang B.F."/>
            <person name="Cuomo C.A."/>
            <person name="Buchler N.E."/>
            <person name="Grigoriev I.V."/>
            <person name="Spatafora J.W."/>
            <person name="Stajich J.E."/>
            <person name="James T.Y."/>
        </authorList>
    </citation>
    <scope>NUCLEOTIDE SEQUENCE</scope>
    <source>
        <strain evidence="6">AG</strain>
    </source>
</reference>
<name>A0AAD5E3B3_UMBRA</name>
<evidence type="ECO:0000256" key="1">
    <source>
        <dbReference type="ARBA" id="ARBA00022468"/>
    </source>
</evidence>
<dbReference type="PANTHER" id="PTHR23176:SF128">
    <property type="entry name" value="RHO GTPASE-ACTIVATING PROTEIN RGD1"/>
    <property type="match status" value="1"/>
</dbReference>
<keyword evidence="2" id="KW-0175">Coiled coil</keyword>
<dbReference type="InterPro" id="IPR008936">
    <property type="entry name" value="Rho_GTPase_activation_prot"/>
</dbReference>
<dbReference type="Pfam" id="PF00611">
    <property type="entry name" value="FCH"/>
    <property type="match status" value="1"/>
</dbReference>
<dbReference type="SUPFAM" id="SSF103657">
    <property type="entry name" value="BAR/IMD domain-like"/>
    <property type="match status" value="1"/>
</dbReference>
<evidence type="ECO:0000313" key="7">
    <source>
        <dbReference type="Proteomes" id="UP001206595"/>
    </source>
</evidence>
<organism evidence="6 7">
    <name type="scientific">Umbelopsis ramanniana AG</name>
    <dbReference type="NCBI Taxonomy" id="1314678"/>
    <lineage>
        <taxon>Eukaryota</taxon>
        <taxon>Fungi</taxon>
        <taxon>Fungi incertae sedis</taxon>
        <taxon>Mucoromycota</taxon>
        <taxon>Mucoromycotina</taxon>
        <taxon>Umbelopsidomycetes</taxon>
        <taxon>Umbelopsidales</taxon>
        <taxon>Umbelopsidaceae</taxon>
        <taxon>Umbelopsis</taxon>
    </lineage>
</organism>
<gene>
    <name evidence="6" type="ORF">K450DRAFT_274530</name>
</gene>
<dbReference type="GO" id="GO:0005096">
    <property type="term" value="F:GTPase activator activity"/>
    <property type="evidence" value="ECO:0007669"/>
    <property type="project" value="UniProtKB-KW"/>
</dbReference>
<feature type="region of interest" description="Disordered" evidence="3">
    <location>
        <begin position="1"/>
        <end position="32"/>
    </location>
</feature>
<feature type="domain" description="F-BAR" evidence="5">
    <location>
        <begin position="33"/>
        <end position="309"/>
    </location>
</feature>
<keyword evidence="1" id="KW-0343">GTPase activation</keyword>
<dbReference type="GO" id="GO:0005737">
    <property type="term" value="C:cytoplasm"/>
    <property type="evidence" value="ECO:0007669"/>
    <property type="project" value="TreeGrafter"/>
</dbReference>
<evidence type="ECO:0000256" key="2">
    <source>
        <dbReference type="PROSITE-ProRule" id="PRU01077"/>
    </source>
</evidence>
<dbReference type="InterPro" id="IPR000198">
    <property type="entry name" value="RhoGAP_dom"/>
</dbReference>
<evidence type="ECO:0000259" key="4">
    <source>
        <dbReference type="PROSITE" id="PS50238"/>
    </source>
</evidence>
<dbReference type="SMART" id="SM00324">
    <property type="entry name" value="RhoGAP"/>
    <property type="match status" value="1"/>
</dbReference>
<dbReference type="EMBL" id="MU620952">
    <property type="protein sequence ID" value="KAI8576621.1"/>
    <property type="molecule type" value="Genomic_DNA"/>
</dbReference>
<accession>A0AAD5E3B3</accession>
<dbReference type="Gene3D" id="1.10.555.10">
    <property type="entry name" value="Rho GTPase activation protein"/>
    <property type="match status" value="1"/>
</dbReference>
<dbReference type="GO" id="GO:0007165">
    <property type="term" value="P:signal transduction"/>
    <property type="evidence" value="ECO:0007669"/>
    <property type="project" value="InterPro"/>
</dbReference>
<dbReference type="PROSITE" id="PS51741">
    <property type="entry name" value="F_BAR"/>
    <property type="match status" value="1"/>
</dbReference>
<proteinExistence type="predicted"/>
<dbReference type="RefSeq" id="XP_051441625.1">
    <property type="nucleotide sequence ID" value="XM_051593125.1"/>
</dbReference>
<dbReference type="PANTHER" id="PTHR23176">
    <property type="entry name" value="RHO/RAC/CDC GTPASE-ACTIVATING PROTEIN"/>
    <property type="match status" value="1"/>
</dbReference>
<dbReference type="InterPro" id="IPR050729">
    <property type="entry name" value="Rho-GAP"/>
</dbReference>
<comment type="caution">
    <text evidence="6">The sequence shown here is derived from an EMBL/GenBank/DDBJ whole genome shotgun (WGS) entry which is preliminary data.</text>
</comment>
<dbReference type="Pfam" id="PF00620">
    <property type="entry name" value="RhoGAP"/>
    <property type="match status" value="1"/>
</dbReference>
<dbReference type="Proteomes" id="UP001206595">
    <property type="component" value="Unassembled WGS sequence"/>
</dbReference>
<dbReference type="AlphaFoldDB" id="A0AAD5E3B3"/>
<evidence type="ECO:0000256" key="3">
    <source>
        <dbReference type="SAM" id="MobiDB-lite"/>
    </source>
</evidence>
<feature type="domain" description="Rho-GAP" evidence="4">
    <location>
        <begin position="363"/>
        <end position="565"/>
    </location>
</feature>
<dbReference type="Gene3D" id="1.20.1270.60">
    <property type="entry name" value="Arfaptin homology (AH) domain/BAR domain"/>
    <property type="match status" value="1"/>
</dbReference>
<evidence type="ECO:0000313" key="6">
    <source>
        <dbReference type="EMBL" id="KAI8576621.1"/>
    </source>
</evidence>